<organism evidence="2 3">
    <name type="scientific">Halohasta litchfieldiae</name>
    <dbReference type="NCBI Taxonomy" id="1073996"/>
    <lineage>
        <taxon>Archaea</taxon>
        <taxon>Methanobacteriati</taxon>
        <taxon>Methanobacteriota</taxon>
        <taxon>Stenosarchaea group</taxon>
        <taxon>Halobacteria</taxon>
        <taxon>Halobacteriales</taxon>
        <taxon>Haloferacaceae</taxon>
        <taxon>Halohasta</taxon>
    </lineage>
</organism>
<dbReference type="STRING" id="1073996.SAMN05444271_11721"/>
<accession>A0A1H6VFA5</accession>
<dbReference type="EMBL" id="FNYR01000017">
    <property type="protein sequence ID" value="SEJ03261.1"/>
    <property type="molecule type" value="Genomic_DNA"/>
</dbReference>
<dbReference type="AlphaFoldDB" id="A0A1H6VFA5"/>
<keyword evidence="3" id="KW-1185">Reference proteome</keyword>
<dbReference type="InterPro" id="IPR018391">
    <property type="entry name" value="PQQ_b-propeller_rpt"/>
</dbReference>
<evidence type="ECO:0000313" key="2">
    <source>
        <dbReference type="EMBL" id="SEJ03261.1"/>
    </source>
</evidence>
<dbReference type="InterPro" id="IPR002372">
    <property type="entry name" value="PQQ_rpt_dom"/>
</dbReference>
<name>A0A1H6VFA5_9EURY</name>
<dbReference type="PANTHER" id="PTHR34512:SF30">
    <property type="entry name" value="OUTER MEMBRANE PROTEIN ASSEMBLY FACTOR BAMB"/>
    <property type="match status" value="1"/>
</dbReference>
<protein>
    <submittedName>
        <fullName evidence="2">Outer membrane protein assembly factor BamB, contains PQQ-like beta-propeller repeat</fullName>
    </submittedName>
</protein>
<dbReference type="Gene3D" id="2.40.128.630">
    <property type="match status" value="3"/>
</dbReference>
<feature type="domain" description="Pyrrolo-quinoline quinone repeat" evidence="1">
    <location>
        <begin position="193"/>
        <end position="408"/>
    </location>
</feature>
<evidence type="ECO:0000259" key="1">
    <source>
        <dbReference type="Pfam" id="PF13360"/>
    </source>
</evidence>
<proteinExistence type="predicted"/>
<dbReference type="PANTHER" id="PTHR34512">
    <property type="entry name" value="CELL SURFACE PROTEIN"/>
    <property type="match status" value="1"/>
</dbReference>
<reference evidence="2 3" key="1">
    <citation type="submission" date="2016-10" db="EMBL/GenBank/DDBJ databases">
        <authorList>
            <person name="de Groot N.N."/>
        </authorList>
    </citation>
    <scope>NUCLEOTIDE SEQUENCE [LARGE SCALE GENOMIC DNA]</scope>
    <source>
        <strain evidence="2 3">DSM 22187</strain>
    </source>
</reference>
<accession>A0A2H4Q117</accession>
<dbReference type="SUPFAM" id="SSF50998">
    <property type="entry name" value="Quinoprotein alcohol dehydrogenase-like"/>
    <property type="match status" value="1"/>
</dbReference>
<sequence>MAAGATVIGSSLLSGCLGMLQGSDDDSNTDAPSLYRTKYDWCVPGDLEVDSVVGDTVLGRRDITERRSETREAIALSAETGSITWSYETERDVDHFTAVTVDDGIYLTRSGPQDGNGVVALNMDGTKRWIVNTAVGYERPRVANDTVYVADSRVYAFDVASGDLRWEYNLQGSRLSPTIVDVTDTVVVETGYTVLGLDPTAGTVRWEFETGDQVIGEVQLSDGISYVMTSDRIAASSDGAEQWRTEFDTTTAQTGESIVGTTSDRVFVFTSGDDGDAHQLQAFEVATGERSWTSEPIQPIVQPDFEWTPRTTVYGDIAYLGGETLRAIDATTGDELWQASVGDGPIKTLTVINNGAEADHTVFVQGGETQLATFTPDGEQTWSHSVNAPDRVSAIGEYVFVGTDNEICSLNRLEKS</sequence>
<gene>
    <name evidence="2" type="ORF">SAMN05444271_11721</name>
</gene>
<dbReference type="SMART" id="SM00564">
    <property type="entry name" value="PQQ"/>
    <property type="match status" value="5"/>
</dbReference>
<dbReference type="InterPro" id="IPR011047">
    <property type="entry name" value="Quinoprotein_ADH-like_sf"/>
</dbReference>
<dbReference type="Proteomes" id="UP000198888">
    <property type="component" value="Unassembled WGS sequence"/>
</dbReference>
<dbReference type="Pfam" id="PF13360">
    <property type="entry name" value="PQQ_2"/>
    <property type="match status" value="1"/>
</dbReference>
<dbReference type="KEGG" id="hae:halTADL_1282"/>
<evidence type="ECO:0000313" key="3">
    <source>
        <dbReference type="Proteomes" id="UP000198888"/>
    </source>
</evidence>